<reference evidence="1 2" key="1">
    <citation type="journal article" date="2020" name="Cell">
        <title>Large-Scale Comparative Analyses of Tick Genomes Elucidate Their Genetic Diversity and Vector Capacities.</title>
        <authorList>
            <consortium name="Tick Genome and Microbiome Consortium (TIGMIC)"/>
            <person name="Jia N."/>
            <person name="Wang J."/>
            <person name="Shi W."/>
            <person name="Du L."/>
            <person name="Sun Y."/>
            <person name="Zhan W."/>
            <person name="Jiang J.F."/>
            <person name="Wang Q."/>
            <person name="Zhang B."/>
            <person name="Ji P."/>
            <person name="Bell-Sakyi L."/>
            <person name="Cui X.M."/>
            <person name="Yuan T.T."/>
            <person name="Jiang B.G."/>
            <person name="Yang W.F."/>
            <person name="Lam T.T."/>
            <person name="Chang Q.C."/>
            <person name="Ding S.J."/>
            <person name="Wang X.J."/>
            <person name="Zhu J.G."/>
            <person name="Ruan X.D."/>
            <person name="Zhao L."/>
            <person name="Wei J.T."/>
            <person name="Ye R.Z."/>
            <person name="Que T.C."/>
            <person name="Du C.H."/>
            <person name="Zhou Y.H."/>
            <person name="Cheng J.X."/>
            <person name="Dai P.F."/>
            <person name="Guo W.B."/>
            <person name="Han X.H."/>
            <person name="Huang E.J."/>
            <person name="Li L.F."/>
            <person name="Wei W."/>
            <person name="Gao Y.C."/>
            <person name="Liu J.Z."/>
            <person name="Shao H.Z."/>
            <person name="Wang X."/>
            <person name="Wang C.C."/>
            <person name="Yang T.C."/>
            <person name="Huo Q.B."/>
            <person name="Li W."/>
            <person name="Chen H.Y."/>
            <person name="Chen S.E."/>
            <person name="Zhou L.G."/>
            <person name="Ni X.B."/>
            <person name="Tian J.H."/>
            <person name="Sheng Y."/>
            <person name="Liu T."/>
            <person name="Pan Y.S."/>
            <person name="Xia L.Y."/>
            <person name="Li J."/>
            <person name="Zhao F."/>
            <person name="Cao W.C."/>
        </authorList>
    </citation>
    <scope>NUCLEOTIDE SEQUENCE [LARGE SCALE GENOMIC DNA]</scope>
    <source>
        <strain evidence="1">Iper-2018</strain>
    </source>
</reference>
<dbReference type="EMBL" id="JABSTQ010010140">
    <property type="protein sequence ID" value="KAG0423149.1"/>
    <property type="molecule type" value="Genomic_DNA"/>
</dbReference>
<accession>A0AC60PQR7</accession>
<protein>
    <submittedName>
        <fullName evidence="1">Uncharacterized protein</fullName>
    </submittedName>
</protein>
<keyword evidence="2" id="KW-1185">Reference proteome</keyword>
<gene>
    <name evidence="1" type="ORF">HPB47_001057</name>
</gene>
<comment type="caution">
    <text evidence="1">The sequence shown here is derived from an EMBL/GenBank/DDBJ whole genome shotgun (WGS) entry which is preliminary data.</text>
</comment>
<sequence>MKGIHVSSRESWQVFIDVSQLFVLVPALLGLKGNLEMTLASRLSTQAHLGKMESLMEVLNLTCGNMALLQCQSLVVGAMASLYAIVTSLVVFSEDISLRHGILVLSSAIITVSVASLILGSIMVSVVVLSKFCRVNPDNVSISIAAALGDVVTVGLLACVSAAIFHLLDPWLSLLVSGPLVLLVPVWAYVAYKNLYTRDVLFSGWVPIICAMLISSLSGNILDVAIKKFTSMAAFQPLMNGMGGNLAAVHASRMSTLLHWQKSVQVEALNGGSSVSLSGGTVGETSSRSGYVLVALVVPAHLVFMNLISLAKNGTPITNVGFITLFCMAALLQVIALLLTTNVIVRALWRHKVDPDSSAIPYVTALGDLLGTGLLTLVFWAMSQLGTEI</sequence>
<dbReference type="Proteomes" id="UP000805193">
    <property type="component" value="Unassembled WGS sequence"/>
</dbReference>
<proteinExistence type="predicted"/>
<evidence type="ECO:0000313" key="1">
    <source>
        <dbReference type="EMBL" id="KAG0423149.1"/>
    </source>
</evidence>
<name>A0AC60PQR7_IXOPE</name>
<organism evidence="1 2">
    <name type="scientific">Ixodes persulcatus</name>
    <name type="common">Taiga tick</name>
    <dbReference type="NCBI Taxonomy" id="34615"/>
    <lineage>
        <taxon>Eukaryota</taxon>
        <taxon>Metazoa</taxon>
        <taxon>Ecdysozoa</taxon>
        <taxon>Arthropoda</taxon>
        <taxon>Chelicerata</taxon>
        <taxon>Arachnida</taxon>
        <taxon>Acari</taxon>
        <taxon>Parasitiformes</taxon>
        <taxon>Ixodida</taxon>
        <taxon>Ixodoidea</taxon>
        <taxon>Ixodidae</taxon>
        <taxon>Ixodinae</taxon>
        <taxon>Ixodes</taxon>
    </lineage>
</organism>
<evidence type="ECO:0000313" key="2">
    <source>
        <dbReference type="Proteomes" id="UP000805193"/>
    </source>
</evidence>